<dbReference type="STRING" id="1120923.SAMN02746095_01652"/>
<organism evidence="3 4">
    <name type="scientific">Acidocella aminolytica 101 = DSM 11237</name>
    <dbReference type="NCBI Taxonomy" id="1120923"/>
    <lineage>
        <taxon>Bacteria</taxon>
        <taxon>Pseudomonadati</taxon>
        <taxon>Pseudomonadota</taxon>
        <taxon>Alphaproteobacteria</taxon>
        <taxon>Acetobacterales</taxon>
        <taxon>Acidocellaceae</taxon>
        <taxon>Acidocella</taxon>
    </lineage>
</organism>
<accession>A0A0D6PI39</accession>
<evidence type="ECO:0000256" key="2">
    <source>
        <dbReference type="SAM" id="SignalP"/>
    </source>
</evidence>
<reference evidence="3 4" key="1">
    <citation type="submission" date="2012-11" db="EMBL/GenBank/DDBJ databases">
        <title>Whole genome sequence of Acidocella aminolytica 101 = DSM 11237.</title>
        <authorList>
            <person name="Azuma Y."/>
            <person name="Higashiura N."/>
            <person name="Hirakawa H."/>
            <person name="Matsushita K."/>
        </authorList>
    </citation>
    <scope>NUCLEOTIDE SEQUENCE [LARGE SCALE GENOMIC DNA]</scope>
    <source>
        <strain evidence="4">101 / DSM 11237</strain>
    </source>
</reference>
<dbReference type="AlphaFoldDB" id="A0A0D6PI39"/>
<dbReference type="OrthoDB" id="7284510at2"/>
<dbReference type="Proteomes" id="UP000032668">
    <property type="component" value="Unassembled WGS sequence"/>
</dbReference>
<feature type="compositionally biased region" description="Polar residues" evidence="1">
    <location>
        <begin position="66"/>
        <end position="81"/>
    </location>
</feature>
<gene>
    <name evidence="3" type="ORF">Aam_047_075</name>
</gene>
<proteinExistence type="predicted"/>
<feature type="chain" id="PRO_5010281272" evidence="2">
    <location>
        <begin position="23"/>
        <end position="203"/>
    </location>
</feature>
<dbReference type="RefSeq" id="WP_052948361.1">
    <property type="nucleotide sequence ID" value="NZ_BANC01000046.1"/>
</dbReference>
<dbReference type="InterPro" id="IPR036770">
    <property type="entry name" value="Ankyrin_rpt-contain_sf"/>
</dbReference>
<feature type="signal peptide" evidence="2">
    <location>
        <begin position="1"/>
        <end position="22"/>
    </location>
</feature>
<keyword evidence="2" id="KW-0732">Signal</keyword>
<evidence type="ECO:0000313" key="4">
    <source>
        <dbReference type="Proteomes" id="UP000032668"/>
    </source>
</evidence>
<comment type="caution">
    <text evidence="3">The sequence shown here is derived from an EMBL/GenBank/DDBJ whole genome shotgun (WGS) entry which is preliminary data.</text>
</comment>
<dbReference type="EMBL" id="BANC01000046">
    <property type="protein sequence ID" value="GAN80494.1"/>
    <property type="molecule type" value="Genomic_DNA"/>
</dbReference>
<keyword evidence="4" id="KW-1185">Reference proteome</keyword>
<evidence type="ECO:0000256" key="1">
    <source>
        <dbReference type="SAM" id="MobiDB-lite"/>
    </source>
</evidence>
<protein>
    <submittedName>
        <fullName evidence="3">Ankyrin repeat protein</fullName>
    </submittedName>
</protein>
<sequence length="203" mass="20148">MKFAFPLALGLALGAAVAPASAQLAPGGMGSGMSMGGAGGAPAPKAKPRTPDLAPSGLPGVGGSAPLSTGPQLQKNTSGDPTQELFKAINDNDYGAAQDAVSRGANLQAKDQFGETPLDLAIALNRNNITFMLLGSRNEMSAQGGGGTMGAPWTLNNVSSQAGKSSSPHKATPAKTVPHVTIPTGETGTPDPQAGFLGFGVKN</sequence>
<feature type="region of interest" description="Disordered" evidence="1">
    <location>
        <begin position="34"/>
        <end position="83"/>
    </location>
</feature>
<evidence type="ECO:0000313" key="3">
    <source>
        <dbReference type="EMBL" id="GAN80494.1"/>
    </source>
</evidence>
<feature type="region of interest" description="Disordered" evidence="1">
    <location>
        <begin position="159"/>
        <end position="195"/>
    </location>
</feature>
<dbReference type="Gene3D" id="1.25.40.20">
    <property type="entry name" value="Ankyrin repeat-containing domain"/>
    <property type="match status" value="1"/>
</dbReference>
<name>A0A0D6PI39_9PROT</name>
<feature type="compositionally biased region" description="Polar residues" evidence="1">
    <location>
        <begin position="159"/>
        <end position="169"/>
    </location>
</feature>
<dbReference type="SUPFAM" id="SSF48403">
    <property type="entry name" value="Ankyrin repeat"/>
    <property type="match status" value="1"/>
</dbReference>